<protein>
    <submittedName>
        <fullName evidence="2">Uncharacterized protein</fullName>
    </submittedName>
</protein>
<accession>A0A914RNT5</accession>
<organism evidence="1 2">
    <name type="scientific">Parascaris equorum</name>
    <name type="common">Equine roundworm</name>
    <dbReference type="NCBI Taxonomy" id="6256"/>
    <lineage>
        <taxon>Eukaryota</taxon>
        <taxon>Metazoa</taxon>
        <taxon>Ecdysozoa</taxon>
        <taxon>Nematoda</taxon>
        <taxon>Chromadorea</taxon>
        <taxon>Rhabditida</taxon>
        <taxon>Spirurina</taxon>
        <taxon>Ascaridomorpha</taxon>
        <taxon>Ascaridoidea</taxon>
        <taxon>Ascarididae</taxon>
        <taxon>Parascaris</taxon>
    </lineage>
</organism>
<evidence type="ECO:0000313" key="2">
    <source>
        <dbReference type="WBParaSite" id="PEQ_0000816901-mRNA-1"/>
    </source>
</evidence>
<reference evidence="2" key="1">
    <citation type="submission" date="2022-11" db="UniProtKB">
        <authorList>
            <consortium name="WormBaseParasite"/>
        </authorList>
    </citation>
    <scope>IDENTIFICATION</scope>
</reference>
<evidence type="ECO:0000313" key="1">
    <source>
        <dbReference type="Proteomes" id="UP000887564"/>
    </source>
</evidence>
<dbReference type="Proteomes" id="UP000887564">
    <property type="component" value="Unplaced"/>
</dbReference>
<dbReference type="WBParaSite" id="PEQ_0000816901-mRNA-1">
    <property type="protein sequence ID" value="PEQ_0000816901-mRNA-1"/>
    <property type="gene ID" value="PEQ_0000816901"/>
</dbReference>
<name>A0A914RNT5_PAREQ</name>
<proteinExistence type="predicted"/>
<dbReference type="AlphaFoldDB" id="A0A914RNT5"/>
<sequence length="40" mass="4711">MPHRHACIGYPIIHRSVGEQNMPWKNNAKSRAHFVDRLSR</sequence>
<keyword evidence="1" id="KW-1185">Reference proteome</keyword>